<dbReference type="InterPro" id="IPR049126">
    <property type="entry name" value="FAN1-like_TPR"/>
</dbReference>
<evidence type="ECO:0000256" key="7">
    <source>
        <dbReference type="ARBA" id="ARBA00023211"/>
    </source>
</evidence>
<dbReference type="InterPro" id="IPR033315">
    <property type="entry name" value="Fan1-like"/>
</dbReference>
<accession>A0A3S4RK77</accession>
<dbReference type="AlphaFoldDB" id="A0A3S4RK77"/>
<dbReference type="EMBL" id="NCKU01000110">
    <property type="protein sequence ID" value="RWS17190.1"/>
    <property type="molecule type" value="Genomic_DNA"/>
</dbReference>
<comment type="similarity">
    <text evidence="2 8">Belongs to the FAN1 family.</text>
</comment>
<keyword evidence="8" id="KW-0227">DNA damage</keyword>
<evidence type="ECO:0000313" key="11">
    <source>
        <dbReference type="Proteomes" id="UP000285301"/>
    </source>
</evidence>
<dbReference type="PANTHER" id="PTHR15749">
    <property type="entry name" value="FANCONI-ASSOCIATED NUCLEASE 1"/>
    <property type="match status" value="1"/>
</dbReference>
<feature type="non-terminal residue" evidence="10">
    <location>
        <position position="595"/>
    </location>
</feature>
<dbReference type="GO" id="GO:0004528">
    <property type="term" value="F:phosphodiesterase I activity"/>
    <property type="evidence" value="ECO:0007669"/>
    <property type="project" value="UniProtKB-EC"/>
</dbReference>
<keyword evidence="7 8" id="KW-0464">Manganese</keyword>
<dbReference type="PANTHER" id="PTHR15749:SF4">
    <property type="entry name" value="FANCONI-ASSOCIATED NUCLEASE 1"/>
    <property type="match status" value="1"/>
</dbReference>
<organism evidence="10 11">
    <name type="scientific">Dinothrombium tinctorium</name>
    <dbReference type="NCBI Taxonomy" id="1965070"/>
    <lineage>
        <taxon>Eukaryota</taxon>
        <taxon>Metazoa</taxon>
        <taxon>Ecdysozoa</taxon>
        <taxon>Arthropoda</taxon>
        <taxon>Chelicerata</taxon>
        <taxon>Arachnida</taxon>
        <taxon>Acari</taxon>
        <taxon>Acariformes</taxon>
        <taxon>Trombidiformes</taxon>
        <taxon>Prostigmata</taxon>
        <taxon>Anystina</taxon>
        <taxon>Parasitengona</taxon>
        <taxon>Trombidioidea</taxon>
        <taxon>Trombidiidae</taxon>
        <taxon>Dinothrombium</taxon>
    </lineage>
</organism>
<reference evidence="10 11" key="1">
    <citation type="journal article" date="2018" name="Gigascience">
        <title>Genomes of trombidid mites reveal novel predicted allergens and laterally-transferred genes associated with secondary metabolism.</title>
        <authorList>
            <person name="Dong X."/>
            <person name="Chaisiri K."/>
            <person name="Xia D."/>
            <person name="Armstrong S.D."/>
            <person name="Fang Y."/>
            <person name="Donnelly M.J."/>
            <person name="Kadowaki T."/>
            <person name="McGarry J.W."/>
            <person name="Darby A.C."/>
            <person name="Makepeace B.L."/>
        </authorList>
    </citation>
    <scope>NUCLEOTIDE SEQUENCE [LARGE SCALE GENOMIC DNA]</scope>
    <source>
        <strain evidence="10">UoL-WK</strain>
    </source>
</reference>
<dbReference type="CDD" id="cd22326">
    <property type="entry name" value="FAN1-like"/>
    <property type="match status" value="1"/>
</dbReference>
<dbReference type="InterPro" id="IPR014883">
    <property type="entry name" value="VRR_NUC"/>
</dbReference>
<dbReference type="GO" id="GO:0070336">
    <property type="term" value="F:flap-structured DNA binding"/>
    <property type="evidence" value="ECO:0007669"/>
    <property type="project" value="TreeGrafter"/>
</dbReference>
<keyword evidence="5 8" id="KW-0378">Hydrolase</keyword>
<sequence>PSQRLYVRLFIRKHGWKRKIVYPEIDSDLHPLIKELIASNFVLPSSSLRSLKTSLELLDNSELKVCAKDLKGVKLNGFNRDAMMKAIMMHVKSNRSIESHFYNNRESNSISFNVLKRVLKILNDSAFCINHETSRVFKRMALLSFPPDLNEDEIGVAFGSKLFNLLQLTKGEIKYPYYTVNKVREVFKARQDLINYEESCELESDILTAIEKRDYMKILTDYLPKTKNLYSQFISNEALNADRKLPDYLRIFTAGHILIRCFTHCVGVLEQQKHFEEAVAMYKFLLNQTVYCQDYRGKWYERLTIVYDHHLKKQLKAYNNICKALKDSKVRIGHRYSLYRRGLKLKEILNKFFIELPEYSFNIPDVTIEAPAFCKQVGDRKNLFIQTDEDGSVTFISVEDAVLNHYKESGYPSGLHSEGLVYHSLFGLLFWDIIYYDKKLVADAFRTPYQTIPLDLNSDIFYTRRRELIQQKINKLRSFTADDMCNEMESVWNENKGCLCLVNWEKCDIKQLKEIVHCMKVNTIIEVCEMLAKHFRHTRSGFPDLLIWNADKNLIKAIEVKGPGDQLSPKQSLWINNLNKAGLRTEVCFVKAKKC</sequence>
<dbReference type="Pfam" id="PF08774">
    <property type="entry name" value="VRR_NUC"/>
    <property type="match status" value="1"/>
</dbReference>
<protein>
    <recommendedName>
        <fullName evidence="8">Fanconi-associated nuclease</fullName>
        <ecNumber evidence="8">3.1.4.1</ecNumber>
    </recommendedName>
</protein>
<keyword evidence="3 8" id="KW-0540">Nuclease</keyword>
<keyword evidence="8" id="KW-0539">Nucleus</keyword>
<comment type="function">
    <text evidence="8">Nuclease required for the repair of DNA interstrand cross-links (ICL). Acts as a 5'-3' exonuclease that anchors at a cut end of DNA and cleaves DNA successively at every third nucleotide, allowing to excise an ICL from one strand through flanking incisions.</text>
</comment>
<evidence type="ECO:0000259" key="9">
    <source>
        <dbReference type="SMART" id="SM00990"/>
    </source>
</evidence>
<dbReference type="Pfam" id="PF21170">
    <property type="entry name" value="FAN1_TPR"/>
    <property type="match status" value="1"/>
</dbReference>
<dbReference type="EC" id="3.1.4.1" evidence="8"/>
<dbReference type="SMART" id="SM00990">
    <property type="entry name" value="VRR_NUC"/>
    <property type="match status" value="1"/>
</dbReference>
<dbReference type="Proteomes" id="UP000285301">
    <property type="component" value="Unassembled WGS sequence"/>
</dbReference>
<feature type="domain" description="VRR-NUC" evidence="9">
    <location>
        <begin position="491"/>
        <end position="592"/>
    </location>
</feature>
<evidence type="ECO:0000256" key="5">
    <source>
        <dbReference type="ARBA" id="ARBA00022801"/>
    </source>
</evidence>
<keyword evidence="6 8" id="KW-0460">Magnesium</keyword>
<comment type="caution">
    <text evidence="10">The sequence shown here is derived from an EMBL/GenBank/DDBJ whole genome shotgun (WGS) entry which is preliminary data.</text>
</comment>
<dbReference type="GO" id="GO:0008409">
    <property type="term" value="F:5'-3' exonuclease activity"/>
    <property type="evidence" value="ECO:0007669"/>
    <property type="project" value="TreeGrafter"/>
</dbReference>
<dbReference type="GO" id="GO:0046872">
    <property type="term" value="F:metal ion binding"/>
    <property type="evidence" value="ECO:0007669"/>
    <property type="project" value="UniProtKB-KW"/>
</dbReference>
<keyword evidence="11" id="KW-1185">Reference proteome</keyword>
<proteinExistence type="inferred from homology"/>
<comment type="subcellular location">
    <subcellularLocation>
        <location evidence="8">Nucleus</location>
    </subcellularLocation>
</comment>
<dbReference type="Gene3D" id="3.40.1350.10">
    <property type="match status" value="1"/>
</dbReference>
<keyword evidence="8" id="KW-0234">DNA repair</keyword>
<evidence type="ECO:0000256" key="2">
    <source>
        <dbReference type="ARBA" id="ARBA00005533"/>
    </source>
</evidence>
<dbReference type="GO" id="GO:0036297">
    <property type="term" value="P:interstrand cross-link repair"/>
    <property type="evidence" value="ECO:0007669"/>
    <property type="project" value="InterPro"/>
</dbReference>
<evidence type="ECO:0000256" key="6">
    <source>
        <dbReference type="ARBA" id="ARBA00022842"/>
    </source>
</evidence>
<comment type="cofactor">
    <cofactor evidence="8">
        <name>Mg(2+)</name>
        <dbReference type="ChEBI" id="CHEBI:18420"/>
    </cofactor>
    <cofactor evidence="8">
        <name>Mn(2+)</name>
        <dbReference type="ChEBI" id="CHEBI:29035"/>
    </cofactor>
</comment>
<feature type="non-terminal residue" evidence="10">
    <location>
        <position position="1"/>
    </location>
</feature>
<evidence type="ECO:0000256" key="1">
    <source>
        <dbReference type="ARBA" id="ARBA00000983"/>
    </source>
</evidence>
<gene>
    <name evidence="10" type="ORF">B4U79_11253</name>
</gene>
<dbReference type="InterPro" id="IPR049132">
    <property type="entry name" value="FAN1-like_euk"/>
</dbReference>
<evidence type="ECO:0000256" key="8">
    <source>
        <dbReference type="RuleBase" id="RU365033"/>
    </source>
</evidence>
<keyword evidence="4 8" id="KW-0479">Metal-binding</keyword>
<evidence type="ECO:0000256" key="3">
    <source>
        <dbReference type="ARBA" id="ARBA00022722"/>
    </source>
</evidence>
<comment type="catalytic activity">
    <reaction evidence="1 8">
        <text>Hydrolytically removes 5'-nucleotides successively from the 3'-hydroxy termini of 3'-hydroxy-terminated oligonucleotides.</text>
        <dbReference type="EC" id="3.1.4.1"/>
    </reaction>
</comment>
<dbReference type="InterPro" id="IPR011856">
    <property type="entry name" value="tRNA_endonuc-like_dom_sf"/>
</dbReference>
<name>A0A3S4RK77_9ACAR</name>
<dbReference type="STRING" id="1965070.A0A3S4RK77"/>
<dbReference type="OrthoDB" id="76364at2759"/>
<dbReference type="GO" id="GO:0005634">
    <property type="term" value="C:nucleus"/>
    <property type="evidence" value="ECO:0007669"/>
    <property type="project" value="UniProtKB-SubCell"/>
</dbReference>
<evidence type="ECO:0000256" key="4">
    <source>
        <dbReference type="ARBA" id="ARBA00022723"/>
    </source>
</evidence>
<evidence type="ECO:0000313" key="10">
    <source>
        <dbReference type="EMBL" id="RWS17190.1"/>
    </source>
</evidence>
<dbReference type="GO" id="GO:0017108">
    <property type="term" value="F:5'-flap endonuclease activity"/>
    <property type="evidence" value="ECO:0007669"/>
    <property type="project" value="TreeGrafter"/>
</dbReference>